<proteinExistence type="predicted"/>
<dbReference type="AlphaFoldDB" id="A0A0F7SSS7"/>
<evidence type="ECO:0000313" key="1">
    <source>
        <dbReference type="EMBL" id="CED83600.1"/>
    </source>
</evidence>
<organism evidence="1">
    <name type="scientific">Phaffia rhodozyma</name>
    <name type="common">Yeast</name>
    <name type="synonym">Xanthophyllomyces dendrorhous</name>
    <dbReference type="NCBI Taxonomy" id="264483"/>
    <lineage>
        <taxon>Eukaryota</taxon>
        <taxon>Fungi</taxon>
        <taxon>Dikarya</taxon>
        <taxon>Basidiomycota</taxon>
        <taxon>Agaricomycotina</taxon>
        <taxon>Tremellomycetes</taxon>
        <taxon>Cystofilobasidiales</taxon>
        <taxon>Mrakiaceae</taxon>
        <taxon>Phaffia</taxon>
    </lineage>
</organism>
<dbReference type="EMBL" id="LN483157">
    <property type="protein sequence ID" value="CED83600.1"/>
    <property type="molecule type" value="Genomic_DNA"/>
</dbReference>
<evidence type="ECO:0008006" key="2">
    <source>
        <dbReference type="Google" id="ProtNLM"/>
    </source>
</evidence>
<name>A0A0F7SSS7_PHARH</name>
<dbReference type="Gene3D" id="3.40.50.1820">
    <property type="entry name" value="alpha/beta hydrolase"/>
    <property type="match status" value="1"/>
</dbReference>
<dbReference type="InterPro" id="IPR029058">
    <property type="entry name" value="AB_hydrolase_fold"/>
</dbReference>
<accession>A0A0F7SSS7</accession>
<dbReference type="SUPFAM" id="SSF53474">
    <property type="entry name" value="alpha/beta-Hydrolases"/>
    <property type="match status" value="1"/>
</dbReference>
<sequence>MFTTEKEIRRIANLRNISRSVGNPSQGSLLPIIPPPFVIPQIKIPAPPLVSDPNLPGYSSALHILPLAFPRASLNSTLRPDRLDPRKTWLPVVDKTDRREGLKRIKEEARTLSREVFWGREGQGRIKIGQEDLGGTLKMETRRFVKDGWQRRAGGKKGITLIVGHANGLHYQDWYLPLAKALSSLPSSLPIEVAEIWFLTNPLLDPSAGSSFFWSDLGRDVLSFINHYLPLEISLDVPHVLPRRNQPARRQGVFGVGHSFSGSSFLTAELEAGGKEGKGIWDGLFLVDAMILNPNSKVTQDLLVEHPPDQPNRIMTGAIGRRDVWDSIEECRTSLSTSPFFQQFHPTQFDSYLTHGICPLNEITGLTTSNNRVTLKHPRWLEAATFADGNWGLVEPWDRLEKFGHRAGKDCKRVAFVDAGKGGMAGSRADRELLAGLLADNPLVHQGRSHVTSTVIQDSGHLIVQERPIELAEVLKNFLVDVAEDEQMARKGFEERLSKL</sequence>
<protein>
    <recommendedName>
        <fullName evidence="2">AB hydrolase-1 domain-containing protein</fullName>
    </recommendedName>
</protein>
<reference evidence="1" key="1">
    <citation type="submission" date="2014-08" db="EMBL/GenBank/DDBJ databases">
        <authorList>
            <person name="Sharma Rahul"/>
            <person name="Thines Marco"/>
        </authorList>
    </citation>
    <scope>NUCLEOTIDE SEQUENCE</scope>
</reference>